<keyword evidence="3" id="KW-0436">Ligase</keyword>
<keyword evidence="4" id="KW-0547">Nucleotide-binding</keyword>
<gene>
    <name evidence="10" type="ORF">SEPMUDRAFT_81672</name>
</gene>
<dbReference type="Pfam" id="PF00152">
    <property type="entry name" value="tRNA-synt_2"/>
    <property type="match status" value="1"/>
</dbReference>
<dbReference type="GO" id="GO:0005739">
    <property type="term" value="C:mitochondrion"/>
    <property type="evidence" value="ECO:0007669"/>
    <property type="project" value="EnsemblFungi"/>
</dbReference>
<dbReference type="Pfam" id="PF01336">
    <property type="entry name" value="tRNA_anti-codon"/>
    <property type="match status" value="1"/>
</dbReference>
<organism evidence="10 11">
    <name type="scientific">Sphaerulina musiva (strain SO2202)</name>
    <name type="common">Poplar stem canker fungus</name>
    <name type="synonym">Septoria musiva</name>
    <dbReference type="NCBI Taxonomy" id="692275"/>
    <lineage>
        <taxon>Eukaryota</taxon>
        <taxon>Fungi</taxon>
        <taxon>Dikarya</taxon>
        <taxon>Ascomycota</taxon>
        <taxon>Pezizomycotina</taxon>
        <taxon>Dothideomycetes</taxon>
        <taxon>Dothideomycetidae</taxon>
        <taxon>Mycosphaerellales</taxon>
        <taxon>Mycosphaerellaceae</taxon>
        <taxon>Sphaerulina</taxon>
    </lineage>
</organism>
<dbReference type="SUPFAM" id="SSF55681">
    <property type="entry name" value="Class II aaRS and biotin synthetases"/>
    <property type="match status" value="1"/>
</dbReference>
<dbReference type="InterPro" id="IPR045864">
    <property type="entry name" value="aa-tRNA-synth_II/BPL/LPL"/>
</dbReference>
<dbReference type="HOGENOM" id="CLU_004553_2_0_1"/>
<dbReference type="InterPro" id="IPR012340">
    <property type="entry name" value="NA-bd_OB-fold"/>
</dbReference>
<dbReference type="OrthoDB" id="43906at2759"/>
<dbReference type="PANTHER" id="PTHR22594:SF34">
    <property type="entry name" value="ASPARAGINE--TRNA LIGASE, MITOCHONDRIAL-RELATED"/>
    <property type="match status" value="1"/>
</dbReference>
<dbReference type="InterPro" id="IPR004364">
    <property type="entry name" value="Aa-tRNA-synt_II"/>
</dbReference>
<evidence type="ECO:0000256" key="5">
    <source>
        <dbReference type="ARBA" id="ARBA00022840"/>
    </source>
</evidence>
<dbReference type="eggNOG" id="KOG0554">
    <property type="taxonomic scope" value="Eukaryota"/>
</dbReference>
<accession>M3B8J0</accession>
<dbReference type="GO" id="GO:0003676">
    <property type="term" value="F:nucleic acid binding"/>
    <property type="evidence" value="ECO:0007669"/>
    <property type="project" value="InterPro"/>
</dbReference>
<evidence type="ECO:0000313" key="11">
    <source>
        <dbReference type="Proteomes" id="UP000016931"/>
    </source>
</evidence>
<dbReference type="AlphaFoldDB" id="M3B8J0"/>
<dbReference type="InterPro" id="IPR006195">
    <property type="entry name" value="aa-tRNA-synth_II"/>
</dbReference>
<dbReference type="PRINTS" id="PR01042">
    <property type="entry name" value="TRNASYNTHASP"/>
</dbReference>
<dbReference type="RefSeq" id="XP_016764293.1">
    <property type="nucleotide sequence ID" value="XM_016910283.1"/>
</dbReference>
<reference evidence="10 11" key="1">
    <citation type="journal article" date="2012" name="PLoS Pathog.">
        <title>Diverse lifestyles and strategies of plant pathogenesis encoded in the genomes of eighteen Dothideomycetes fungi.</title>
        <authorList>
            <person name="Ohm R.A."/>
            <person name="Feau N."/>
            <person name="Henrissat B."/>
            <person name="Schoch C.L."/>
            <person name="Horwitz B.A."/>
            <person name="Barry K.W."/>
            <person name="Condon B.J."/>
            <person name="Copeland A.C."/>
            <person name="Dhillon B."/>
            <person name="Glaser F."/>
            <person name="Hesse C.N."/>
            <person name="Kosti I."/>
            <person name="LaButti K."/>
            <person name="Lindquist E.A."/>
            <person name="Lucas S."/>
            <person name="Salamov A.A."/>
            <person name="Bradshaw R.E."/>
            <person name="Ciuffetti L."/>
            <person name="Hamelin R.C."/>
            <person name="Kema G.H.J."/>
            <person name="Lawrence C."/>
            <person name="Scott J.A."/>
            <person name="Spatafora J.W."/>
            <person name="Turgeon B.G."/>
            <person name="de Wit P.J.G.M."/>
            <person name="Zhong S."/>
            <person name="Goodwin S.B."/>
            <person name="Grigoriev I.V."/>
        </authorList>
    </citation>
    <scope>NUCLEOTIDE SEQUENCE [LARGE SCALE GENOMIC DNA]</scope>
    <source>
        <strain evidence="10 11">SO2202</strain>
    </source>
</reference>
<dbReference type="GeneID" id="27907420"/>
<dbReference type="Proteomes" id="UP000016931">
    <property type="component" value="Unassembled WGS sequence"/>
</dbReference>
<dbReference type="OMA" id="PEMAFYD"/>
<protein>
    <recommendedName>
        <fullName evidence="2">asparagine--tRNA ligase</fullName>
        <ecNumber evidence="2">6.1.1.22</ecNumber>
    </recommendedName>
</protein>
<dbReference type="GO" id="GO:0005524">
    <property type="term" value="F:ATP binding"/>
    <property type="evidence" value="ECO:0007669"/>
    <property type="project" value="UniProtKB-KW"/>
</dbReference>
<evidence type="ECO:0000256" key="8">
    <source>
        <dbReference type="SAM" id="MobiDB-lite"/>
    </source>
</evidence>
<dbReference type="EC" id="6.1.1.22" evidence="2"/>
<feature type="region of interest" description="Disordered" evidence="8">
    <location>
        <begin position="215"/>
        <end position="234"/>
    </location>
</feature>
<dbReference type="NCBIfam" id="TIGR00457">
    <property type="entry name" value="asnS"/>
    <property type="match status" value="1"/>
</dbReference>
<dbReference type="GO" id="GO:0070145">
    <property type="term" value="P:mitochondrial asparaginyl-tRNA aminoacylation"/>
    <property type="evidence" value="ECO:0007669"/>
    <property type="project" value="EnsemblFungi"/>
</dbReference>
<dbReference type="EMBL" id="KB456261">
    <property type="protein sequence ID" value="EMF16172.1"/>
    <property type="molecule type" value="Genomic_DNA"/>
</dbReference>
<proteinExistence type="inferred from homology"/>
<dbReference type="Gene3D" id="2.40.50.140">
    <property type="entry name" value="Nucleic acid-binding proteins"/>
    <property type="match status" value="1"/>
</dbReference>
<dbReference type="STRING" id="692275.M3B8J0"/>
<name>M3B8J0_SPHMS</name>
<evidence type="ECO:0000256" key="1">
    <source>
        <dbReference type="ARBA" id="ARBA00008226"/>
    </source>
</evidence>
<comment type="similarity">
    <text evidence="1">Belongs to the class-II aminoacyl-tRNA synthetase family.</text>
</comment>
<dbReference type="CDD" id="cd04318">
    <property type="entry name" value="EcAsnRS_like_N"/>
    <property type="match status" value="1"/>
</dbReference>
<evidence type="ECO:0000256" key="7">
    <source>
        <dbReference type="ARBA" id="ARBA00023146"/>
    </source>
</evidence>
<dbReference type="GO" id="GO:0004816">
    <property type="term" value="F:asparagine-tRNA ligase activity"/>
    <property type="evidence" value="ECO:0007669"/>
    <property type="project" value="UniProtKB-EC"/>
</dbReference>
<dbReference type="InterPro" id="IPR002312">
    <property type="entry name" value="Asp/Asn-tRNA-synth_IIb"/>
</dbReference>
<evidence type="ECO:0000256" key="2">
    <source>
        <dbReference type="ARBA" id="ARBA00012816"/>
    </source>
</evidence>
<dbReference type="PANTHER" id="PTHR22594">
    <property type="entry name" value="ASPARTYL/LYSYL-TRNA SYNTHETASE"/>
    <property type="match status" value="1"/>
</dbReference>
<evidence type="ECO:0000259" key="9">
    <source>
        <dbReference type="PROSITE" id="PS50862"/>
    </source>
</evidence>
<feature type="domain" description="Aminoacyl-transfer RNA synthetases class-II family profile" evidence="9">
    <location>
        <begin position="173"/>
        <end position="523"/>
    </location>
</feature>
<keyword evidence="6" id="KW-0648">Protein biosynthesis</keyword>
<sequence length="531" mass="59478">MTVWRSASCAVRRLEAACRCPRRPFTTSSSYASYDPQRRDAIVDLLNYDSDHPDAVDKIEQDVRVSGWVRSVRKQKQVAFAHIGDGTTARPLQAVLKPEQAANLSYGTAVTLNGAWTPSQGKGQNRELQVTSVEVRGENHADSNPVQPKYQTPEFLRTVPHLRPRIPSNALLLRLRSHLISTFTKWFDGLDFVQTHTPIITSSDCEGAGEVFTVSSNDSKRSGQKTPPQPQHASQVEHFFRSPKYLTVSAQLHLEALAQAVDRVWTLSPTFRAEKSDTPRHLSEFYMLEAEVCFATDMKQIMDLLEVMLRNVTGYISVSRVGQELMEARKSPKDPQREGDYAVSATTLDKRWLRLMRANWPRVTYHYAIKRLQAAVADKQVKFAFKPTIEGGLQAEHERWIATTLGNGAPVFVTDYPRSQKPFYMSPSTSTANSKGTNDTVACFDLLVPDLGELAGGSMREYRSQELVNAMKAKGLAGTGSLEWYQDLRKYGSVPHGGFGLGFDRLLCYLSGINSVRDVVAFPRWHGRCDC</sequence>
<keyword evidence="11" id="KW-1185">Reference proteome</keyword>
<evidence type="ECO:0000256" key="6">
    <source>
        <dbReference type="ARBA" id="ARBA00022917"/>
    </source>
</evidence>
<keyword evidence="5" id="KW-0067">ATP-binding</keyword>
<dbReference type="PROSITE" id="PS50862">
    <property type="entry name" value="AA_TRNA_LIGASE_II"/>
    <property type="match status" value="1"/>
</dbReference>
<evidence type="ECO:0000313" key="10">
    <source>
        <dbReference type="EMBL" id="EMF16172.1"/>
    </source>
</evidence>
<keyword evidence="7 10" id="KW-0030">Aminoacyl-tRNA synthetase</keyword>
<dbReference type="Gene3D" id="3.30.930.10">
    <property type="entry name" value="Bira Bifunctional Protein, Domain 2"/>
    <property type="match status" value="1"/>
</dbReference>
<evidence type="ECO:0000256" key="3">
    <source>
        <dbReference type="ARBA" id="ARBA00022598"/>
    </source>
</evidence>
<evidence type="ECO:0000256" key="4">
    <source>
        <dbReference type="ARBA" id="ARBA00022741"/>
    </source>
</evidence>
<dbReference type="SUPFAM" id="SSF50249">
    <property type="entry name" value="Nucleic acid-binding proteins"/>
    <property type="match status" value="1"/>
</dbReference>
<dbReference type="InterPro" id="IPR004522">
    <property type="entry name" value="Asn-tRNA-ligase"/>
</dbReference>
<dbReference type="InterPro" id="IPR004365">
    <property type="entry name" value="NA-bd_OB_tRNA"/>
</dbReference>